<proteinExistence type="predicted"/>
<name>A0ACA9MNM0_9GLOM</name>
<organism evidence="1 2">
    <name type="scientific">Cetraspora pellucida</name>
    <dbReference type="NCBI Taxonomy" id="1433469"/>
    <lineage>
        <taxon>Eukaryota</taxon>
        <taxon>Fungi</taxon>
        <taxon>Fungi incertae sedis</taxon>
        <taxon>Mucoromycota</taxon>
        <taxon>Glomeromycotina</taxon>
        <taxon>Glomeromycetes</taxon>
        <taxon>Diversisporales</taxon>
        <taxon>Gigasporaceae</taxon>
        <taxon>Cetraspora</taxon>
    </lineage>
</organism>
<sequence length="492" mass="57395">MPPEIFGYDSSDQSEFTNKNSIDVNFNEEKNPIPVVLVEGFMGPGKPSYWGPLQSFFSNSCEDRLYNNVIVDKNERKPLSKTRLCIFVTPGCGSSLYDRAVEIFYQIKGGRVYTIQTFIRNYLVDYGTEHALKYGHSRYGREYPGLYPEWSVSKPLHFLGHSLGGVTIWKLQQLLASDFFPAHFEPHPDMVRSLTAVSAPFRGSQGVYILGRCTEDTRSVRPFSFGAWLGRFVHIYEYFDIKWLKNLTYDFNCDHWNLSFRKNLKSMWDEYIGDKYISGDSEFQKLEKEKPYGLIQCLIKSPWVSCEDNAPYDMTIHAMNDLNKNSRTFKNTFYRTYATSITHQDPHTKFHRPQFSFMIPLPVYFLSCQIGKFKFSPGTKEFPIDPEKELPNWYENDGVCPKISQMHPGEFECNDEMCKHHKGFPNHIDGEIVKDNLKYEPGKWDVWEINSISHFGLIPVWHGTKEQELFFKGYKEYLDCLDRIEVGKIVRK</sequence>
<comment type="caution">
    <text evidence="1">The sequence shown here is derived from an EMBL/GenBank/DDBJ whole genome shotgun (WGS) entry which is preliminary data.</text>
</comment>
<gene>
    <name evidence="1" type="ORF">SPELUC_LOCUS6987</name>
</gene>
<protein>
    <submittedName>
        <fullName evidence="1">6963_t:CDS:1</fullName>
    </submittedName>
</protein>
<reference evidence="1" key="1">
    <citation type="submission" date="2021-06" db="EMBL/GenBank/DDBJ databases">
        <authorList>
            <person name="Kallberg Y."/>
            <person name="Tangrot J."/>
            <person name="Rosling A."/>
        </authorList>
    </citation>
    <scope>NUCLEOTIDE SEQUENCE</scope>
    <source>
        <strain evidence="1">28 12/20/2015</strain>
    </source>
</reference>
<keyword evidence="2" id="KW-1185">Reference proteome</keyword>
<dbReference type="EMBL" id="CAJVPW010008824">
    <property type="protein sequence ID" value="CAG8597603.1"/>
    <property type="molecule type" value="Genomic_DNA"/>
</dbReference>
<evidence type="ECO:0000313" key="2">
    <source>
        <dbReference type="Proteomes" id="UP000789366"/>
    </source>
</evidence>
<accession>A0ACA9MNM0</accession>
<evidence type="ECO:0000313" key="1">
    <source>
        <dbReference type="EMBL" id="CAG8597603.1"/>
    </source>
</evidence>
<dbReference type="Proteomes" id="UP000789366">
    <property type="component" value="Unassembled WGS sequence"/>
</dbReference>